<evidence type="ECO:0000313" key="2">
    <source>
        <dbReference type="EMBL" id="OQS06433.1"/>
    </source>
</evidence>
<feature type="transmembrane region" description="Helical" evidence="1">
    <location>
        <begin position="185"/>
        <end position="207"/>
    </location>
</feature>
<name>A0A1W0A811_9STRA</name>
<keyword evidence="1" id="KW-1133">Transmembrane helix</keyword>
<feature type="transmembrane region" description="Helical" evidence="1">
    <location>
        <begin position="333"/>
        <end position="353"/>
    </location>
</feature>
<dbReference type="OrthoDB" id="77478at2759"/>
<feature type="transmembrane region" description="Helical" evidence="1">
    <location>
        <begin position="301"/>
        <end position="321"/>
    </location>
</feature>
<dbReference type="InterPro" id="IPR036259">
    <property type="entry name" value="MFS_trans_sf"/>
</dbReference>
<sequence>MAMSTAVLVLGFVIFQVALVTRCWALFLVGAGISGFGFGVILILSVAVALKWSPDLRGTVTGGCILGFGVGKELCRLYSNSIVETTESQLDQVFWIMFFINAPIAIFSIVVARTPPNDFQINGQNMHCIPVNKAPNDEFVQDEYLHIGMTLVNYKAIERRSDSLIEGTDCHYYEQVKALTLPQCILSTDFLCIFLALFSNGLVGLYYEQITAAKYPKSSLEEIYNLSKDKIDTVRYHGIVSDLTGRLFMPVLSDFFIRLLYANPAVVRKNFFTFVLLLQFITLTVAHFGSDNLSNFTYVEWLLNLLQFASNSGAALVVCLLTDMFGVYHIGTMNGLSSMTWVFGEIVLIIMPMKTVSDIANQVRLFWYISLVCLLIMFFVRTNSMDRFYCGYQFTLCGKVIIQRPTSRGVTRTMDIYFDGHSANHRASMPYLCASDSLGSLDDSTS</sequence>
<dbReference type="SUPFAM" id="SSF103473">
    <property type="entry name" value="MFS general substrate transporter"/>
    <property type="match status" value="1"/>
</dbReference>
<keyword evidence="1" id="KW-0472">Membrane</keyword>
<feature type="transmembrane region" description="Helical" evidence="1">
    <location>
        <begin position="93"/>
        <end position="112"/>
    </location>
</feature>
<gene>
    <name evidence="2" type="ORF">THRCLA_20379</name>
</gene>
<feature type="transmembrane region" description="Helical" evidence="1">
    <location>
        <begin position="30"/>
        <end position="50"/>
    </location>
</feature>
<protein>
    <submittedName>
        <fullName evidence="2">Major Facilitator Superfamily (MFS)</fullName>
    </submittedName>
</protein>
<proteinExistence type="predicted"/>
<organism evidence="2 3">
    <name type="scientific">Thraustotheca clavata</name>
    <dbReference type="NCBI Taxonomy" id="74557"/>
    <lineage>
        <taxon>Eukaryota</taxon>
        <taxon>Sar</taxon>
        <taxon>Stramenopiles</taxon>
        <taxon>Oomycota</taxon>
        <taxon>Saprolegniomycetes</taxon>
        <taxon>Saprolegniales</taxon>
        <taxon>Achlyaceae</taxon>
        <taxon>Thraustotheca</taxon>
    </lineage>
</organism>
<keyword evidence="1" id="KW-0812">Transmembrane</keyword>
<dbReference type="Proteomes" id="UP000243217">
    <property type="component" value="Unassembled WGS sequence"/>
</dbReference>
<dbReference type="AlphaFoldDB" id="A0A1W0A811"/>
<feature type="transmembrane region" description="Helical" evidence="1">
    <location>
        <begin position="365"/>
        <end position="382"/>
    </location>
</feature>
<keyword evidence="3" id="KW-1185">Reference proteome</keyword>
<evidence type="ECO:0000256" key="1">
    <source>
        <dbReference type="SAM" id="Phobius"/>
    </source>
</evidence>
<reference evidence="2 3" key="1">
    <citation type="journal article" date="2014" name="Genome Biol. Evol.">
        <title>The secreted proteins of Achlya hypogyna and Thraustotheca clavata identify the ancestral oomycete secretome and reveal gene acquisitions by horizontal gene transfer.</title>
        <authorList>
            <person name="Misner I."/>
            <person name="Blouin N."/>
            <person name="Leonard G."/>
            <person name="Richards T.A."/>
            <person name="Lane C.E."/>
        </authorList>
    </citation>
    <scope>NUCLEOTIDE SEQUENCE [LARGE SCALE GENOMIC DNA]</scope>
    <source>
        <strain evidence="2 3">ATCC 34112</strain>
    </source>
</reference>
<accession>A0A1W0A811</accession>
<feature type="transmembrane region" description="Helical" evidence="1">
    <location>
        <begin position="271"/>
        <end position="289"/>
    </location>
</feature>
<evidence type="ECO:0000313" key="3">
    <source>
        <dbReference type="Proteomes" id="UP000243217"/>
    </source>
</evidence>
<comment type="caution">
    <text evidence="2">The sequence shown here is derived from an EMBL/GenBank/DDBJ whole genome shotgun (WGS) entry which is preliminary data.</text>
</comment>
<dbReference type="EMBL" id="JNBS01000344">
    <property type="protein sequence ID" value="OQS06433.1"/>
    <property type="molecule type" value="Genomic_DNA"/>
</dbReference>